<evidence type="ECO:0000313" key="3">
    <source>
        <dbReference type="Proteomes" id="UP001596157"/>
    </source>
</evidence>
<reference evidence="3" key="1">
    <citation type="journal article" date="2019" name="Int. J. Syst. Evol. Microbiol.">
        <title>The Global Catalogue of Microorganisms (GCM) 10K type strain sequencing project: providing services to taxonomists for standard genome sequencing and annotation.</title>
        <authorList>
            <consortium name="The Broad Institute Genomics Platform"/>
            <consortium name="The Broad Institute Genome Sequencing Center for Infectious Disease"/>
            <person name="Wu L."/>
            <person name="Ma J."/>
        </authorList>
    </citation>
    <scope>NUCLEOTIDE SEQUENCE [LARGE SCALE GENOMIC DNA]</scope>
    <source>
        <strain evidence="3">CCUG 59778</strain>
    </source>
</reference>
<organism evidence="2 3">
    <name type="scientific">Actinokineospora guangxiensis</name>
    <dbReference type="NCBI Taxonomy" id="1490288"/>
    <lineage>
        <taxon>Bacteria</taxon>
        <taxon>Bacillati</taxon>
        <taxon>Actinomycetota</taxon>
        <taxon>Actinomycetes</taxon>
        <taxon>Pseudonocardiales</taxon>
        <taxon>Pseudonocardiaceae</taxon>
        <taxon>Actinokineospora</taxon>
    </lineage>
</organism>
<name>A0ABW0EUU0_9PSEU</name>
<dbReference type="Proteomes" id="UP001596157">
    <property type="component" value="Unassembled WGS sequence"/>
</dbReference>
<proteinExistence type="predicted"/>
<gene>
    <name evidence="2" type="ORF">ACFPM7_23160</name>
</gene>
<comment type="caution">
    <text evidence="2">The sequence shown here is derived from an EMBL/GenBank/DDBJ whole genome shotgun (WGS) entry which is preliminary data.</text>
</comment>
<dbReference type="EMBL" id="JBHSKF010000013">
    <property type="protein sequence ID" value="MFC5289966.1"/>
    <property type="molecule type" value="Genomic_DNA"/>
</dbReference>
<dbReference type="RefSeq" id="WP_378249834.1">
    <property type="nucleotide sequence ID" value="NZ_JBHSKF010000013.1"/>
</dbReference>
<evidence type="ECO:0000256" key="1">
    <source>
        <dbReference type="SAM" id="MobiDB-lite"/>
    </source>
</evidence>
<accession>A0ABW0EUU0</accession>
<sequence>MLTGRVDTALADPPPRPTDPYADILGWLLTAPPAARDPEPATVLPAATGTEPPC</sequence>
<protein>
    <submittedName>
        <fullName evidence="2">Uncharacterized protein</fullName>
    </submittedName>
</protein>
<evidence type="ECO:0000313" key="2">
    <source>
        <dbReference type="EMBL" id="MFC5289966.1"/>
    </source>
</evidence>
<keyword evidence="3" id="KW-1185">Reference proteome</keyword>
<feature type="region of interest" description="Disordered" evidence="1">
    <location>
        <begin position="33"/>
        <end position="54"/>
    </location>
</feature>